<dbReference type="Pfam" id="PF06699">
    <property type="entry name" value="PIG-F"/>
    <property type="match status" value="1"/>
</dbReference>
<dbReference type="GO" id="GO:0005789">
    <property type="term" value="C:endoplasmic reticulum membrane"/>
    <property type="evidence" value="ECO:0007669"/>
    <property type="project" value="UniProtKB-SubCell"/>
</dbReference>
<evidence type="ECO:0000256" key="7">
    <source>
        <dbReference type="ARBA" id="ARBA00023136"/>
    </source>
</evidence>
<dbReference type="UniPathway" id="UPA00196"/>
<dbReference type="GeneID" id="54549553"/>
<accession>A0A6A6JJK1</accession>
<protein>
    <submittedName>
        <fullName evidence="10">PIG-F-domain-containing protein</fullName>
    </submittedName>
</protein>
<evidence type="ECO:0000256" key="5">
    <source>
        <dbReference type="ARBA" id="ARBA00022824"/>
    </source>
</evidence>
<feature type="compositionally biased region" description="Polar residues" evidence="8">
    <location>
        <begin position="1"/>
        <end position="10"/>
    </location>
</feature>
<name>A0A6A6JJK1_WESOR</name>
<feature type="transmembrane region" description="Helical" evidence="9">
    <location>
        <begin position="225"/>
        <end position="245"/>
    </location>
</feature>
<keyword evidence="3" id="KW-0337">GPI-anchor biosynthesis</keyword>
<reference evidence="10" key="1">
    <citation type="journal article" date="2020" name="Stud. Mycol.">
        <title>101 Dothideomycetes genomes: a test case for predicting lifestyles and emergence of pathogens.</title>
        <authorList>
            <person name="Haridas S."/>
            <person name="Albert R."/>
            <person name="Binder M."/>
            <person name="Bloem J."/>
            <person name="Labutti K."/>
            <person name="Salamov A."/>
            <person name="Andreopoulos B."/>
            <person name="Baker S."/>
            <person name="Barry K."/>
            <person name="Bills G."/>
            <person name="Bluhm B."/>
            <person name="Cannon C."/>
            <person name="Castanera R."/>
            <person name="Culley D."/>
            <person name="Daum C."/>
            <person name="Ezra D."/>
            <person name="Gonzalez J."/>
            <person name="Henrissat B."/>
            <person name="Kuo A."/>
            <person name="Liang C."/>
            <person name="Lipzen A."/>
            <person name="Lutzoni F."/>
            <person name="Magnuson J."/>
            <person name="Mondo S."/>
            <person name="Nolan M."/>
            <person name="Ohm R."/>
            <person name="Pangilinan J."/>
            <person name="Park H.-J."/>
            <person name="Ramirez L."/>
            <person name="Alfaro M."/>
            <person name="Sun H."/>
            <person name="Tritt A."/>
            <person name="Yoshinaga Y."/>
            <person name="Zwiers L.-H."/>
            <person name="Turgeon B."/>
            <person name="Goodwin S."/>
            <person name="Spatafora J."/>
            <person name="Crous P."/>
            <person name="Grigoriev I."/>
        </authorList>
    </citation>
    <scope>NUCLEOTIDE SEQUENCE</scope>
    <source>
        <strain evidence="10">CBS 379.55</strain>
    </source>
</reference>
<keyword evidence="11" id="KW-1185">Reference proteome</keyword>
<feature type="region of interest" description="Disordered" evidence="8">
    <location>
        <begin position="1"/>
        <end position="22"/>
    </location>
</feature>
<evidence type="ECO:0000256" key="4">
    <source>
        <dbReference type="ARBA" id="ARBA00022692"/>
    </source>
</evidence>
<evidence type="ECO:0000256" key="2">
    <source>
        <dbReference type="ARBA" id="ARBA00004687"/>
    </source>
</evidence>
<keyword evidence="5" id="KW-0256">Endoplasmic reticulum</keyword>
<evidence type="ECO:0000256" key="9">
    <source>
        <dbReference type="SAM" id="Phobius"/>
    </source>
</evidence>
<dbReference type="OrthoDB" id="17366at2759"/>
<gene>
    <name evidence="10" type="ORF">EI97DRAFT_397963</name>
</gene>
<dbReference type="Proteomes" id="UP000800097">
    <property type="component" value="Unassembled WGS sequence"/>
</dbReference>
<evidence type="ECO:0000313" key="11">
    <source>
        <dbReference type="Proteomes" id="UP000800097"/>
    </source>
</evidence>
<proteinExistence type="predicted"/>
<evidence type="ECO:0000256" key="6">
    <source>
        <dbReference type="ARBA" id="ARBA00022989"/>
    </source>
</evidence>
<feature type="transmembrane region" description="Helical" evidence="9">
    <location>
        <begin position="118"/>
        <end position="144"/>
    </location>
</feature>
<evidence type="ECO:0000313" key="10">
    <source>
        <dbReference type="EMBL" id="KAF2276313.1"/>
    </source>
</evidence>
<dbReference type="AlphaFoldDB" id="A0A6A6JJK1"/>
<dbReference type="GO" id="GO:0006506">
    <property type="term" value="P:GPI anchor biosynthetic process"/>
    <property type="evidence" value="ECO:0007669"/>
    <property type="project" value="UniProtKB-UniPathway"/>
</dbReference>
<keyword evidence="7 9" id="KW-0472">Membrane</keyword>
<dbReference type="EMBL" id="ML986493">
    <property type="protein sequence ID" value="KAF2276313.1"/>
    <property type="molecule type" value="Genomic_DNA"/>
</dbReference>
<evidence type="ECO:0000256" key="3">
    <source>
        <dbReference type="ARBA" id="ARBA00022502"/>
    </source>
</evidence>
<organism evidence="10 11">
    <name type="scientific">Westerdykella ornata</name>
    <dbReference type="NCBI Taxonomy" id="318751"/>
    <lineage>
        <taxon>Eukaryota</taxon>
        <taxon>Fungi</taxon>
        <taxon>Dikarya</taxon>
        <taxon>Ascomycota</taxon>
        <taxon>Pezizomycotina</taxon>
        <taxon>Dothideomycetes</taxon>
        <taxon>Pleosporomycetidae</taxon>
        <taxon>Pleosporales</taxon>
        <taxon>Sporormiaceae</taxon>
        <taxon>Westerdykella</taxon>
    </lineage>
</organism>
<evidence type="ECO:0000256" key="1">
    <source>
        <dbReference type="ARBA" id="ARBA00004477"/>
    </source>
</evidence>
<dbReference type="RefSeq" id="XP_033653852.1">
    <property type="nucleotide sequence ID" value="XM_033796378.1"/>
</dbReference>
<comment type="subcellular location">
    <subcellularLocation>
        <location evidence="1">Endoplasmic reticulum membrane</location>
        <topology evidence="1">Multi-pass membrane protein</topology>
    </subcellularLocation>
</comment>
<dbReference type="InterPro" id="IPR009580">
    <property type="entry name" value="GPI_biosynthesis_protein_Pig-F"/>
</dbReference>
<keyword evidence="4 9" id="KW-0812">Transmembrane</keyword>
<feature type="transmembrane region" description="Helical" evidence="9">
    <location>
        <begin position="150"/>
        <end position="172"/>
    </location>
</feature>
<feature type="transmembrane region" description="Helical" evidence="9">
    <location>
        <begin position="69"/>
        <end position="91"/>
    </location>
</feature>
<sequence length="254" mass="27249">MTSSVQSLPASKTADIAPPAHTGPIDSLDTDAAKLYTHVHPVLLLSLYAYRFKAIVADPVPALASTLPWLLVLQAAYAIICLPPAGGGTAVREKEKRRPGEKKKKVERNRMENVWPKLLLICLSLVGSIVLAILPIMITLVLMGAPLTTYLDRTALCAAHLALLTTVPLVYVHGISASTCRKIVGLMVPIDEVQGGMIGTLVGAWLGAVPIPLDWDREWQKWPVTIVTGAYFGFAIGKTLGGSLLKGKKISFDP</sequence>
<keyword evidence="6 9" id="KW-1133">Transmembrane helix</keyword>
<evidence type="ECO:0000256" key="8">
    <source>
        <dbReference type="SAM" id="MobiDB-lite"/>
    </source>
</evidence>
<feature type="transmembrane region" description="Helical" evidence="9">
    <location>
        <begin position="193"/>
        <end position="213"/>
    </location>
</feature>
<comment type="pathway">
    <text evidence="2">Glycolipid biosynthesis; glycosylphosphatidylinositol-anchor biosynthesis.</text>
</comment>